<keyword evidence="2" id="KW-1185">Reference proteome</keyword>
<protein>
    <submittedName>
        <fullName evidence="1">Uncharacterized protein</fullName>
    </submittedName>
</protein>
<dbReference type="EMBL" id="QEOP01000004">
    <property type="protein sequence ID" value="PVZ93428.1"/>
    <property type="molecule type" value="Genomic_DNA"/>
</dbReference>
<name>A0A2V1HLJ8_9MICO</name>
<reference evidence="1 2" key="1">
    <citation type="submission" date="2018-05" db="EMBL/GenBank/DDBJ databases">
        <title>Amnibacterium sp. M8JJ-5, whole genome shotgun sequence.</title>
        <authorList>
            <person name="Tuo L."/>
        </authorList>
    </citation>
    <scope>NUCLEOTIDE SEQUENCE [LARGE SCALE GENOMIC DNA]</scope>
    <source>
        <strain evidence="1 2">M8JJ-5</strain>
    </source>
</reference>
<dbReference type="Proteomes" id="UP000244893">
    <property type="component" value="Unassembled WGS sequence"/>
</dbReference>
<comment type="caution">
    <text evidence="1">The sequence shown here is derived from an EMBL/GenBank/DDBJ whole genome shotgun (WGS) entry which is preliminary data.</text>
</comment>
<gene>
    <name evidence="1" type="ORF">DDQ50_15790</name>
</gene>
<proteinExistence type="predicted"/>
<dbReference type="OrthoDB" id="5119511at2"/>
<sequence length="110" mass="11855">MKRISYSDDFILTDDRIADTVLEYAALLARSNGSDVFEIPAVDHDGHLTRASLLLGPASQLIAVDAGASPIELDVADTLDELAVRMNALARVPQVPFDDDTSSRADLDEV</sequence>
<dbReference type="AlphaFoldDB" id="A0A2V1HLJ8"/>
<dbReference type="RefSeq" id="WP_116757756.1">
    <property type="nucleotide sequence ID" value="NZ_JBHUEX010000001.1"/>
</dbReference>
<organism evidence="1 2">
    <name type="scientific">Amnibacterium flavum</name>
    <dbReference type="NCBI Taxonomy" id="2173173"/>
    <lineage>
        <taxon>Bacteria</taxon>
        <taxon>Bacillati</taxon>
        <taxon>Actinomycetota</taxon>
        <taxon>Actinomycetes</taxon>
        <taxon>Micrococcales</taxon>
        <taxon>Microbacteriaceae</taxon>
        <taxon>Amnibacterium</taxon>
    </lineage>
</organism>
<evidence type="ECO:0000313" key="2">
    <source>
        <dbReference type="Proteomes" id="UP000244893"/>
    </source>
</evidence>
<evidence type="ECO:0000313" key="1">
    <source>
        <dbReference type="EMBL" id="PVZ93428.1"/>
    </source>
</evidence>
<accession>A0A2V1HLJ8</accession>